<feature type="binding site" evidence="7">
    <location>
        <position position="231"/>
    </location>
    <ligand>
        <name>substrate</name>
    </ligand>
</feature>
<feature type="domain" description="AB hydrolase-1" evidence="9">
    <location>
        <begin position="58"/>
        <end position="365"/>
    </location>
</feature>
<keyword evidence="11" id="KW-1185">Reference proteome</keyword>
<evidence type="ECO:0000256" key="2">
    <source>
        <dbReference type="ARBA" id="ARBA00022490"/>
    </source>
</evidence>
<evidence type="ECO:0000256" key="3">
    <source>
        <dbReference type="ARBA" id="ARBA00022605"/>
    </source>
</evidence>
<dbReference type="Gene3D" id="1.10.1740.110">
    <property type="match status" value="1"/>
</dbReference>
<dbReference type="GO" id="GO:0009086">
    <property type="term" value="P:methionine biosynthetic process"/>
    <property type="evidence" value="ECO:0007669"/>
    <property type="project" value="UniProtKB-UniRule"/>
</dbReference>
<dbReference type="InterPro" id="IPR029058">
    <property type="entry name" value="AB_hydrolase_fold"/>
</dbReference>
<feature type="active site" description="Nucleophile" evidence="7 8">
    <location>
        <position position="162"/>
    </location>
</feature>
<feature type="active site" evidence="7 8">
    <location>
        <position position="329"/>
    </location>
</feature>
<comment type="pathway">
    <text evidence="7">Amino-acid biosynthesis; L-methionine biosynthesis via de novo pathway; O-acetyl-L-homoserine from L-homoserine: step 1/1.</text>
</comment>
<dbReference type="Gene3D" id="3.40.50.1820">
    <property type="entry name" value="alpha/beta hydrolase"/>
    <property type="match status" value="1"/>
</dbReference>
<dbReference type="GO" id="GO:0005737">
    <property type="term" value="C:cytoplasm"/>
    <property type="evidence" value="ECO:0007669"/>
    <property type="project" value="UniProtKB-SubCell"/>
</dbReference>
<comment type="similarity">
    <text evidence="7">Belongs to the AB hydrolase superfamily. MetX family.</text>
</comment>
<proteinExistence type="inferred from homology"/>
<evidence type="ECO:0000256" key="5">
    <source>
        <dbReference type="ARBA" id="ARBA00023167"/>
    </source>
</evidence>
<keyword evidence="3 7" id="KW-0028">Amino-acid biosynthesis</keyword>
<comment type="caution">
    <text evidence="7">Lacks conserved residue(s) required for the propagation of feature annotation.</text>
</comment>
<dbReference type="InterPro" id="IPR000073">
    <property type="entry name" value="AB_hydrolase_1"/>
</dbReference>
<evidence type="ECO:0000256" key="6">
    <source>
        <dbReference type="ARBA" id="ARBA00023315"/>
    </source>
</evidence>
<gene>
    <name evidence="7" type="primary">metXA</name>
    <name evidence="10" type="ORF">H5P28_18320</name>
</gene>
<reference evidence="10 11" key="1">
    <citation type="submission" date="2020-07" db="EMBL/GenBank/DDBJ databases">
        <authorList>
            <person name="Feng X."/>
        </authorList>
    </citation>
    <scope>NUCLEOTIDE SEQUENCE [LARGE SCALE GENOMIC DNA]</scope>
    <source>
        <strain evidence="10 11">JCM31066</strain>
    </source>
</reference>
<accession>A0A842HJV8</accession>
<keyword evidence="6 7" id="KW-0012">Acyltransferase</keyword>
<dbReference type="HAMAP" id="MF_00296">
    <property type="entry name" value="MetX_acyltransf"/>
    <property type="match status" value="1"/>
</dbReference>
<dbReference type="NCBIfam" id="TIGR01392">
    <property type="entry name" value="homoserO_Ac_trn"/>
    <property type="match status" value="1"/>
</dbReference>
<evidence type="ECO:0000256" key="1">
    <source>
        <dbReference type="ARBA" id="ARBA00011738"/>
    </source>
</evidence>
<feature type="binding site" evidence="7">
    <location>
        <position position="363"/>
    </location>
    <ligand>
        <name>substrate</name>
    </ligand>
</feature>
<comment type="subcellular location">
    <subcellularLocation>
        <location evidence="7">Cytoplasm</location>
    </subcellularLocation>
</comment>
<dbReference type="Proteomes" id="UP000546464">
    <property type="component" value="Unassembled WGS sequence"/>
</dbReference>
<dbReference type="UniPathway" id="UPA00051">
    <property type="reaction ID" value="UER00074"/>
</dbReference>
<dbReference type="EMBL" id="JACHVB010000063">
    <property type="protein sequence ID" value="MBC2596228.1"/>
    <property type="molecule type" value="Genomic_DNA"/>
</dbReference>
<evidence type="ECO:0000313" key="10">
    <source>
        <dbReference type="EMBL" id="MBC2596228.1"/>
    </source>
</evidence>
<dbReference type="EC" id="2.3.1.31" evidence="7"/>
<keyword evidence="5 7" id="KW-0486">Methionine biosynthesis</keyword>
<comment type="catalytic activity">
    <reaction evidence="7">
        <text>L-homoserine + acetyl-CoA = O-acetyl-L-homoserine + CoA</text>
        <dbReference type="Rhea" id="RHEA:13701"/>
        <dbReference type="ChEBI" id="CHEBI:57287"/>
        <dbReference type="ChEBI" id="CHEBI:57288"/>
        <dbReference type="ChEBI" id="CHEBI:57476"/>
        <dbReference type="ChEBI" id="CHEBI:57716"/>
        <dbReference type="EC" id="2.3.1.31"/>
    </reaction>
</comment>
<dbReference type="FunFam" id="1.10.1740.110:FF:000001">
    <property type="entry name" value="Homoserine O-acetyltransferase"/>
    <property type="match status" value="1"/>
</dbReference>
<feature type="active site" evidence="7 8">
    <location>
        <position position="362"/>
    </location>
</feature>
<dbReference type="InterPro" id="IPR008220">
    <property type="entry name" value="HAT_MetX-like"/>
</dbReference>
<dbReference type="NCBIfam" id="NF001209">
    <property type="entry name" value="PRK00175.1"/>
    <property type="match status" value="1"/>
</dbReference>
<dbReference type="AlphaFoldDB" id="A0A842HJV8"/>
<comment type="caution">
    <text evidence="10">The sequence shown here is derived from an EMBL/GenBank/DDBJ whole genome shotgun (WGS) entry which is preliminary data.</text>
</comment>
<comment type="function">
    <text evidence="7">Transfers an acetyl group from acetyl-CoA to L-homoserine, forming acetyl-L-homoserine.</text>
</comment>
<evidence type="ECO:0000256" key="4">
    <source>
        <dbReference type="ARBA" id="ARBA00022679"/>
    </source>
</evidence>
<evidence type="ECO:0000256" key="7">
    <source>
        <dbReference type="HAMAP-Rule" id="MF_00296"/>
    </source>
</evidence>
<dbReference type="PANTHER" id="PTHR32268">
    <property type="entry name" value="HOMOSERINE O-ACETYLTRANSFERASE"/>
    <property type="match status" value="1"/>
</dbReference>
<dbReference type="SUPFAM" id="SSF53474">
    <property type="entry name" value="alpha/beta-Hydrolases"/>
    <property type="match status" value="1"/>
</dbReference>
<evidence type="ECO:0000256" key="8">
    <source>
        <dbReference type="PIRSR" id="PIRSR000443-1"/>
    </source>
</evidence>
<evidence type="ECO:0000259" key="9">
    <source>
        <dbReference type="Pfam" id="PF00561"/>
    </source>
</evidence>
<sequence>MNDAEAAPALDEGEVGLVDHHDFVCQEPFTFEEGGQLPGFTLRYETYGKLNAARDNAIFIFHALSGDHHCAGVYSLQDPKPGWWNNMIGPGKPIDTSKYFVVGSNCLGGCQGSTGPSSLNPETGKRYGLSFPQVSIRDMVRAQRRLLDHLGIEKLHCVIGGSMGGMQALQWAIEYPERVNSVIAMATTSRQRAQSIAFNEVGRSAIVQDPGWHEGDYEPGKGPNVGLAVARMMAHITYLSDEGLERKFGRERKRVREAAPATGGFFDVEFEVESYLRYQGKSFVNRFDANTYLYFTKALDRFDLGQGGPLEDVLQKMQARALVVGFTSDWLFPPEQNRDIVHAMLRCGKNASYAEVNMDLGHDSFLIKAPELYELVSGFLSADEGHHHPHRH</sequence>
<dbReference type="Pfam" id="PF00561">
    <property type="entry name" value="Abhydrolase_1"/>
    <property type="match status" value="1"/>
</dbReference>
<dbReference type="PIRSF" id="PIRSF000443">
    <property type="entry name" value="Homoser_Ac_trans"/>
    <property type="match status" value="1"/>
</dbReference>
<keyword evidence="2 7" id="KW-0963">Cytoplasm</keyword>
<dbReference type="PRINTS" id="PR00111">
    <property type="entry name" value="ABHYDROLASE"/>
</dbReference>
<protein>
    <recommendedName>
        <fullName evidence="7">Homoserine O-acetyltransferase</fullName>
        <shortName evidence="7">HAT</shortName>
        <ecNumber evidence="7">2.3.1.31</ecNumber>
    </recommendedName>
    <alternativeName>
        <fullName evidence="7">Homoserine transacetylase</fullName>
        <shortName evidence="7">HTA</shortName>
    </alternativeName>
</protein>
<evidence type="ECO:0000313" key="11">
    <source>
        <dbReference type="Proteomes" id="UP000546464"/>
    </source>
</evidence>
<dbReference type="GO" id="GO:0009092">
    <property type="term" value="P:homoserine metabolic process"/>
    <property type="evidence" value="ECO:0007669"/>
    <property type="project" value="TreeGrafter"/>
</dbReference>
<dbReference type="PANTHER" id="PTHR32268:SF11">
    <property type="entry name" value="HOMOSERINE O-ACETYLTRANSFERASE"/>
    <property type="match status" value="1"/>
</dbReference>
<name>A0A842HJV8_9BACT</name>
<dbReference type="GO" id="GO:0004414">
    <property type="term" value="F:homoserine O-acetyltransferase activity"/>
    <property type="evidence" value="ECO:0007669"/>
    <property type="project" value="UniProtKB-UniRule"/>
</dbReference>
<keyword evidence="4 7" id="KW-0808">Transferase</keyword>
<comment type="subunit">
    <text evidence="1 7">Homodimer.</text>
</comment>
<dbReference type="RefSeq" id="WP_185677141.1">
    <property type="nucleotide sequence ID" value="NZ_JACHVB010000063.1"/>
</dbReference>
<organism evidence="10 11">
    <name type="scientific">Ruficoccus amylovorans</name>
    <dbReference type="NCBI Taxonomy" id="1804625"/>
    <lineage>
        <taxon>Bacteria</taxon>
        <taxon>Pseudomonadati</taxon>
        <taxon>Verrucomicrobiota</taxon>
        <taxon>Opitutia</taxon>
        <taxon>Puniceicoccales</taxon>
        <taxon>Cerasicoccaceae</taxon>
        <taxon>Ruficoccus</taxon>
    </lineage>
</organism>